<dbReference type="InterPro" id="IPR008920">
    <property type="entry name" value="TF_FadR/GntR_C"/>
</dbReference>
<dbReference type="PANTHER" id="PTHR43537">
    <property type="entry name" value="TRANSCRIPTIONAL REGULATOR, GNTR FAMILY"/>
    <property type="match status" value="1"/>
</dbReference>
<proteinExistence type="predicted"/>
<dbReference type="AlphaFoldDB" id="A0A399JEW5"/>
<name>A0A399JEW5_9MICC</name>
<comment type="caution">
    <text evidence="5">The sequence shown here is derived from an EMBL/GenBank/DDBJ whole genome shotgun (WGS) entry which is preliminary data.</text>
</comment>
<keyword evidence="2" id="KW-0238">DNA-binding</keyword>
<gene>
    <name evidence="5" type="ORF">DWB68_01100</name>
</gene>
<dbReference type="InterPro" id="IPR000524">
    <property type="entry name" value="Tscrpt_reg_HTH_GntR"/>
</dbReference>
<evidence type="ECO:0000313" key="5">
    <source>
        <dbReference type="EMBL" id="RII43540.1"/>
    </source>
</evidence>
<evidence type="ECO:0000256" key="3">
    <source>
        <dbReference type="ARBA" id="ARBA00023163"/>
    </source>
</evidence>
<evidence type="ECO:0000313" key="6">
    <source>
        <dbReference type="Proteomes" id="UP000265419"/>
    </source>
</evidence>
<dbReference type="Gene3D" id="1.10.10.10">
    <property type="entry name" value="Winged helix-like DNA-binding domain superfamily/Winged helix DNA-binding domain"/>
    <property type="match status" value="1"/>
</dbReference>
<keyword evidence="1" id="KW-0805">Transcription regulation</keyword>
<dbReference type="Pfam" id="PF07729">
    <property type="entry name" value="FCD"/>
    <property type="match status" value="1"/>
</dbReference>
<protein>
    <submittedName>
        <fullName evidence="5">GntR family transcriptional regulator</fullName>
    </submittedName>
</protein>
<dbReference type="SUPFAM" id="SSF48008">
    <property type="entry name" value="GntR ligand-binding domain-like"/>
    <property type="match status" value="1"/>
</dbReference>
<keyword evidence="3" id="KW-0804">Transcription</keyword>
<dbReference type="PROSITE" id="PS50949">
    <property type="entry name" value="HTH_GNTR"/>
    <property type="match status" value="1"/>
</dbReference>
<keyword evidence="6" id="KW-1185">Reference proteome</keyword>
<evidence type="ECO:0000256" key="2">
    <source>
        <dbReference type="ARBA" id="ARBA00023125"/>
    </source>
</evidence>
<dbReference type="Gene3D" id="1.20.120.530">
    <property type="entry name" value="GntR ligand-binding domain-like"/>
    <property type="match status" value="1"/>
</dbReference>
<evidence type="ECO:0000256" key="1">
    <source>
        <dbReference type="ARBA" id="ARBA00023015"/>
    </source>
</evidence>
<sequence length="261" mass="28181">MRPMPYSTSPQRRLRAAVFSPLIEGGKVELVEDRIVRGIASGALHEGDRLPSEADMAASLGVATVTAREALAGLRRRGFVATRRGRDGGSYVTMNHRDRSELVLAQLAETTLVDLRDLALHYGVIASAAAFVAASMADPDDVDGVRRLAAADRGGEEADPGARAADLLLEMAALSHSARLTREFVQLHAEFGSYLRLAHEDPEFDTWSQAWGDTLVEALAGGDGDELRRLVQDYTRRAVALLITRRDALVAPNEPARAATN</sequence>
<dbReference type="InterPro" id="IPR036388">
    <property type="entry name" value="WH-like_DNA-bd_sf"/>
</dbReference>
<dbReference type="Pfam" id="PF00392">
    <property type="entry name" value="GntR"/>
    <property type="match status" value="1"/>
</dbReference>
<dbReference type="InterPro" id="IPR011711">
    <property type="entry name" value="GntR_C"/>
</dbReference>
<dbReference type="CDD" id="cd07377">
    <property type="entry name" value="WHTH_GntR"/>
    <property type="match status" value="1"/>
</dbReference>
<dbReference type="SMART" id="SM00345">
    <property type="entry name" value="HTH_GNTR"/>
    <property type="match status" value="1"/>
</dbReference>
<dbReference type="InterPro" id="IPR036390">
    <property type="entry name" value="WH_DNA-bd_sf"/>
</dbReference>
<feature type="domain" description="HTH gntR-type" evidence="4">
    <location>
        <begin position="25"/>
        <end position="95"/>
    </location>
</feature>
<dbReference type="SUPFAM" id="SSF46785">
    <property type="entry name" value="Winged helix' DNA-binding domain"/>
    <property type="match status" value="1"/>
</dbReference>
<organism evidence="5 6">
    <name type="scientific">Galactobacter valiniphilus</name>
    <dbReference type="NCBI Taxonomy" id="2676122"/>
    <lineage>
        <taxon>Bacteria</taxon>
        <taxon>Bacillati</taxon>
        <taxon>Actinomycetota</taxon>
        <taxon>Actinomycetes</taxon>
        <taxon>Micrococcales</taxon>
        <taxon>Micrococcaceae</taxon>
        <taxon>Galactobacter</taxon>
    </lineage>
</organism>
<dbReference type="GO" id="GO:0003677">
    <property type="term" value="F:DNA binding"/>
    <property type="evidence" value="ECO:0007669"/>
    <property type="project" value="UniProtKB-KW"/>
</dbReference>
<dbReference type="Proteomes" id="UP000265419">
    <property type="component" value="Unassembled WGS sequence"/>
</dbReference>
<dbReference type="GO" id="GO:0003700">
    <property type="term" value="F:DNA-binding transcription factor activity"/>
    <property type="evidence" value="ECO:0007669"/>
    <property type="project" value="InterPro"/>
</dbReference>
<dbReference type="EMBL" id="QQXK01000002">
    <property type="protein sequence ID" value="RII43540.1"/>
    <property type="molecule type" value="Genomic_DNA"/>
</dbReference>
<evidence type="ECO:0000259" key="4">
    <source>
        <dbReference type="PROSITE" id="PS50949"/>
    </source>
</evidence>
<dbReference type="PANTHER" id="PTHR43537:SF24">
    <property type="entry name" value="GLUCONATE OPERON TRANSCRIPTIONAL REPRESSOR"/>
    <property type="match status" value="1"/>
</dbReference>
<accession>A0A399JEW5</accession>
<reference evidence="5 6" key="1">
    <citation type="submission" date="2018-07" db="EMBL/GenBank/DDBJ databases">
        <title>Arthrobacter sp. nov., isolated from raw cow's milk with high bacterial count.</title>
        <authorList>
            <person name="Hahne J."/>
            <person name="Isele D."/>
            <person name="Lipski A."/>
        </authorList>
    </citation>
    <scope>NUCLEOTIDE SEQUENCE [LARGE SCALE GENOMIC DNA]</scope>
    <source>
        <strain evidence="5 6">JZ R-35</strain>
    </source>
</reference>